<keyword evidence="3" id="KW-1185">Reference proteome</keyword>
<evidence type="ECO:0000313" key="2">
    <source>
        <dbReference type="EMBL" id="BBZ37446.1"/>
    </source>
</evidence>
<evidence type="ECO:0000313" key="3">
    <source>
        <dbReference type="Proteomes" id="UP000467385"/>
    </source>
</evidence>
<organism evidence="2 3">
    <name type="scientific">Mycobacterium conspicuum</name>
    <dbReference type="NCBI Taxonomy" id="44010"/>
    <lineage>
        <taxon>Bacteria</taxon>
        <taxon>Bacillati</taxon>
        <taxon>Actinomycetota</taxon>
        <taxon>Actinomycetes</taxon>
        <taxon>Mycobacteriales</taxon>
        <taxon>Mycobacteriaceae</taxon>
        <taxon>Mycobacterium</taxon>
    </lineage>
</organism>
<dbReference type="Proteomes" id="UP000467385">
    <property type="component" value="Chromosome"/>
</dbReference>
<name>A0A7I7Y6Z2_9MYCO</name>
<dbReference type="Gene3D" id="3.40.1000.10">
    <property type="entry name" value="Mog1/PsbP, alpha/beta/alpha sandwich"/>
    <property type="match status" value="1"/>
</dbReference>
<protein>
    <recommendedName>
        <fullName evidence="4">Lipoprotein LpqN</fullName>
    </recommendedName>
</protein>
<proteinExistence type="predicted"/>
<keyword evidence="1" id="KW-0732">Signal</keyword>
<sequence>MTSSATSATPGAQTHKTIADYITENKIVETPIHRGDPGSPTIDLPVPPGWKVTDANTGTSYGGIVLAQPANPADPPTIVAQVSKLTGNVDQAKLIQYASGDLQNLPGYDGNAGSSSTLGGFAAWQLSGGYTKNGTKRIAAQKTVIIPVQDAVFVLELDADAADSDQGVLMDAVNIIDDQTTITTT</sequence>
<evidence type="ECO:0008006" key="4">
    <source>
        <dbReference type="Google" id="ProtNLM"/>
    </source>
</evidence>
<accession>A0A7I7Y6Z2</accession>
<dbReference type="EMBL" id="AP022613">
    <property type="protein sequence ID" value="BBZ37446.1"/>
    <property type="molecule type" value="Genomic_DNA"/>
</dbReference>
<dbReference type="InterPro" id="IPR019674">
    <property type="entry name" value="Lipoprotein_LpqN/LpqT-like"/>
</dbReference>
<dbReference type="Pfam" id="PF10738">
    <property type="entry name" value="Lpp-LpqN"/>
    <property type="match status" value="1"/>
</dbReference>
<reference evidence="2 3" key="1">
    <citation type="journal article" date="2019" name="Emerg. Microbes Infect.">
        <title>Comprehensive subspecies identification of 175 nontuberculous mycobacteria species based on 7547 genomic profiles.</title>
        <authorList>
            <person name="Matsumoto Y."/>
            <person name="Kinjo T."/>
            <person name="Motooka D."/>
            <person name="Nabeya D."/>
            <person name="Jung N."/>
            <person name="Uechi K."/>
            <person name="Horii T."/>
            <person name="Iida T."/>
            <person name="Fujita J."/>
            <person name="Nakamura S."/>
        </authorList>
    </citation>
    <scope>NUCLEOTIDE SEQUENCE [LARGE SCALE GENOMIC DNA]</scope>
    <source>
        <strain evidence="2 3">JCM 14738</strain>
    </source>
</reference>
<dbReference type="AlphaFoldDB" id="A0A7I7Y6Z2"/>
<evidence type="ECO:0000256" key="1">
    <source>
        <dbReference type="ARBA" id="ARBA00022729"/>
    </source>
</evidence>
<gene>
    <name evidence="2" type="primary">lpqN</name>
    <name evidence="2" type="ORF">MCNS_05090</name>
</gene>